<gene>
    <name evidence="3" type="ORF">ACFPPA_11400</name>
</gene>
<dbReference type="PROSITE" id="PS50883">
    <property type="entry name" value="EAL"/>
    <property type="match status" value="1"/>
</dbReference>
<keyword evidence="4" id="KW-1185">Reference proteome</keyword>
<evidence type="ECO:0000313" key="3">
    <source>
        <dbReference type="EMBL" id="MFC5526338.1"/>
    </source>
</evidence>
<protein>
    <submittedName>
        <fullName evidence="3">Bifunctional diguanylate cyclase/phosphodiesterase</fullName>
    </submittedName>
</protein>
<reference evidence="4" key="1">
    <citation type="journal article" date="2019" name="Int. J. Syst. Evol. Microbiol.">
        <title>The Global Catalogue of Microorganisms (GCM) 10K type strain sequencing project: providing services to taxonomists for standard genome sequencing and annotation.</title>
        <authorList>
            <consortium name="The Broad Institute Genomics Platform"/>
            <consortium name="The Broad Institute Genome Sequencing Center for Infectious Disease"/>
            <person name="Wu L."/>
            <person name="Ma J."/>
        </authorList>
    </citation>
    <scope>NUCLEOTIDE SEQUENCE [LARGE SCALE GENOMIC DNA]</scope>
    <source>
        <strain evidence="4">CGMCC 1.16619</strain>
    </source>
</reference>
<name>A0ABW0QNN1_9GAMM</name>
<dbReference type="PANTHER" id="PTHR33121">
    <property type="entry name" value="CYCLIC DI-GMP PHOSPHODIESTERASE PDEF"/>
    <property type="match status" value="1"/>
</dbReference>
<dbReference type="InterPro" id="IPR000160">
    <property type="entry name" value="GGDEF_dom"/>
</dbReference>
<dbReference type="Gene3D" id="3.30.70.270">
    <property type="match status" value="1"/>
</dbReference>
<dbReference type="Pfam" id="PF00990">
    <property type="entry name" value="GGDEF"/>
    <property type="match status" value="1"/>
</dbReference>
<comment type="caution">
    <text evidence="3">The sequence shown here is derived from an EMBL/GenBank/DDBJ whole genome shotgun (WGS) entry which is preliminary data.</text>
</comment>
<dbReference type="Pfam" id="PF00563">
    <property type="entry name" value="EAL"/>
    <property type="match status" value="1"/>
</dbReference>
<feature type="domain" description="GGDEF" evidence="2">
    <location>
        <begin position="23"/>
        <end position="156"/>
    </location>
</feature>
<dbReference type="InterPro" id="IPR001633">
    <property type="entry name" value="EAL_dom"/>
</dbReference>
<dbReference type="NCBIfam" id="TIGR00254">
    <property type="entry name" value="GGDEF"/>
    <property type="match status" value="1"/>
</dbReference>
<evidence type="ECO:0000259" key="1">
    <source>
        <dbReference type="PROSITE" id="PS50883"/>
    </source>
</evidence>
<dbReference type="PANTHER" id="PTHR33121:SF70">
    <property type="entry name" value="SIGNALING PROTEIN YKOW"/>
    <property type="match status" value="1"/>
</dbReference>
<dbReference type="InterPro" id="IPR035919">
    <property type="entry name" value="EAL_sf"/>
</dbReference>
<dbReference type="EMBL" id="JBHSNF010000002">
    <property type="protein sequence ID" value="MFC5526338.1"/>
    <property type="molecule type" value="Genomic_DNA"/>
</dbReference>
<dbReference type="CDD" id="cd01948">
    <property type="entry name" value="EAL"/>
    <property type="match status" value="1"/>
</dbReference>
<dbReference type="SUPFAM" id="SSF55073">
    <property type="entry name" value="Nucleotide cyclase"/>
    <property type="match status" value="1"/>
</dbReference>
<dbReference type="SMART" id="SM00267">
    <property type="entry name" value="GGDEF"/>
    <property type="match status" value="1"/>
</dbReference>
<dbReference type="InterPro" id="IPR050706">
    <property type="entry name" value="Cyclic-di-GMP_PDE-like"/>
</dbReference>
<sequence>MLNRESIFGAIAERVLAHAATGERFAVLILRVPGLREISLRFGYEQGEQAEATAHELIRQSLRPVDQVFRAGDDSFVVLLPAMLNHNHALLAGTRLIQAFEQPLRGTTSPWLVRPIMGIALHPEHGPSPDRLCRRAGMALDEAQRRGELCAVYQPHDTQVEIFYEELREALDANRLQVFFQPIWDLQANRIAGAESLARWSSQHHGEVSPANFVPFSEQSDLISVLTRWSVNATLRHVASLPASRGLSFSINFSPRVLSRPGMVEQLIGALEIWGVAPTSVVVEITETTLVNDLEVSVQVLRRLRDHGIRIAIDDFGTGYASIAYLRQFPATELKLDQSLICAMQNEPHTAKLVRAIVNMAHHMDLTTIAEGIENRATQDMLADMGCDFGQGFYLGRPEPAADFIARFTAAEPTP</sequence>
<accession>A0ABW0QNN1</accession>
<evidence type="ECO:0000259" key="2">
    <source>
        <dbReference type="PROSITE" id="PS50887"/>
    </source>
</evidence>
<dbReference type="Proteomes" id="UP001596114">
    <property type="component" value="Unassembled WGS sequence"/>
</dbReference>
<dbReference type="CDD" id="cd01949">
    <property type="entry name" value="GGDEF"/>
    <property type="match status" value="1"/>
</dbReference>
<dbReference type="Gene3D" id="3.20.20.450">
    <property type="entry name" value="EAL domain"/>
    <property type="match status" value="1"/>
</dbReference>
<evidence type="ECO:0000313" key="4">
    <source>
        <dbReference type="Proteomes" id="UP001596114"/>
    </source>
</evidence>
<feature type="domain" description="EAL" evidence="1">
    <location>
        <begin position="160"/>
        <end position="412"/>
    </location>
</feature>
<dbReference type="SMART" id="SM00052">
    <property type="entry name" value="EAL"/>
    <property type="match status" value="1"/>
</dbReference>
<proteinExistence type="predicted"/>
<dbReference type="RefSeq" id="WP_377319921.1">
    <property type="nucleotide sequence ID" value="NZ_JBHSNF010000002.1"/>
</dbReference>
<dbReference type="PROSITE" id="PS50887">
    <property type="entry name" value="GGDEF"/>
    <property type="match status" value="1"/>
</dbReference>
<organism evidence="3 4">
    <name type="scientific">Rhodanobacter ginsengisoli</name>
    <dbReference type="NCBI Taxonomy" id="418646"/>
    <lineage>
        <taxon>Bacteria</taxon>
        <taxon>Pseudomonadati</taxon>
        <taxon>Pseudomonadota</taxon>
        <taxon>Gammaproteobacteria</taxon>
        <taxon>Lysobacterales</taxon>
        <taxon>Rhodanobacteraceae</taxon>
        <taxon>Rhodanobacter</taxon>
    </lineage>
</organism>
<dbReference type="SUPFAM" id="SSF141868">
    <property type="entry name" value="EAL domain-like"/>
    <property type="match status" value="1"/>
</dbReference>
<dbReference type="InterPro" id="IPR029787">
    <property type="entry name" value="Nucleotide_cyclase"/>
</dbReference>
<dbReference type="InterPro" id="IPR043128">
    <property type="entry name" value="Rev_trsase/Diguanyl_cyclase"/>
</dbReference>